<name>A0A1X0NFU1_9TRYP</name>
<gene>
    <name evidence="1" type="ORF">TM35_000691080</name>
</gene>
<evidence type="ECO:0000313" key="1">
    <source>
        <dbReference type="EMBL" id="ORC83461.1"/>
    </source>
</evidence>
<organism evidence="1 2">
    <name type="scientific">Trypanosoma theileri</name>
    <dbReference type="NCBI Taxonomy" id="67003"/>
    <lineage>
        <taxon>Eukaryota</taxon>
        <taxon>Discoba</taxon>
        <taxon>Euglenozoa</taxon>
        <taxon>Kinetoplastea</taxon>
        <taxon>Metakinetoplastina</taxon>
        <taxon>Trypanosomatida</taxon>
        <taxon>Trypanosomatidae</taxon>
        <taxon>Trypanosoma</taxon>
    </lineage>
</organism>
<sequence>QNARENDILHGRISALEVTVGEMRTWIQSLIHMNQSSISWQYRQIEELEALARTTLEQEWQNWLEKMTSLYANLVNWIQERIAEMTALEKEEAATRNKYEHEFNDSIKEIESVRFALKVVLSGWILE</sequence>
<accession>A0A1X0NFU1</accession>
<proteinExistence type="predicted"/>
<feature type="non-terminal residue" evidence="1">
    <location>
        <position position="1"/>
    </location>
</feature>
<dbReference type="AlphaFoldDB" id="A0A1X0NFU1"/>
<dbReference type="Proteomes" id="UP000192257">
    <property type="component" value="Unassembled WGS sequence"/>
</dbReference>
<comment type="caution">
    <text evidence="1">The sequence shown here is derived from an EMBL/GenBank/DDBJ whole genome shotgun (WGS) entry which is preliminary data.</text>
</comment>
<evidence type="ECO:0000313" key="2">
    <source>
        <dbReference type="Proteomes" id="UP000192257"/>
    </source>
</evidence>
<dbReference type="VEuPathDB" id="TriTrypDB:TM35_000691080"/>
<keyword evidence="2" id="KW-1185">Reference proteome</keyword>
<protein>
    <submittedName>
        <fullName evidence="1">Uncharacterized protein</fullName>
    </submittedName>
</protein>
<dbReference type="RefSeq" id="XP_028877527.1">
    <property type="nucleotide sequence ID" value="XM_029031181.1"/>
</dbReference>
<reference evidence="1 2" key="1">
    <citation type="submission" date="2017-03" db="EMBL/GenBank/DDBJ databases">
        <title>An alternative strategy for trypanosome survival in the mammalian bloodstream revealed through genome and transcriptome analysis of the ubiquitous bovine parasite Trypanosoma (Megatrypanum) theileri.</title>
        <authorList>
            <person name="Kelly S."/>
            <person name="Ivens A."/>
            <person name="Mott A."/>
            <person name="O'Neill E."/>
            <person name="Emms D."/>
            <person name="Macleod O."/>
            <person name="Voorheis P."/>
            <person name="Matthews J."/>
            <person name="Matthews K."/>
            <person name="Carrington M."/>
        </authorList>
    </citation>
    <scope>NUCLEOTIDE SEQUENCE [LARGE SCALE GENOMIC DNA]</scope>
    <source>
        <strain evidence="1">Edinburgh</strain>
    </source>
</reference>
<dbReference type="EMBL" id="NBCO01000069">
    <property type="protein sequence ID" value="ORC83461.1"/>
    <property type="molecule type" value="Genomic_DNA"/>
</dbReference>
<dbReference type="GeneID" id="39990961"/>